<evidence type="ECO:0000256" key="5">
    <source>
        <dbReference type="ARBA" id="ARBA00023136"/>
    </source>
</evidence>
<feature type="transmembrane region" description="Helical" evidence="6">
    <location>
        <begin position="20"/>
        <end position="40"/>
    </location>
</feature>
<dbReference type="Proteomes" id="UP001151071">
    <property type="component" value="Unassembled WGS sequence"/>
</dbReference>
<dbReference type="AlphaFoldDB" id="A0A9X3TNR5"/>
<dbReference type="Pfam" id="PF00528">
    <property type="entry name" value="BPD_transp_1"/>
    <property type="match status" value="1"/>
</dbReference>
<accession>A0A9X3TNR5</accession>
<keyword evidence="5 6" id="KW-0472">Membrane</keyword>
<feature type="transmembrane region" description="Helical" evidence="6">
    <location>
        <begin position="78"/>
        <end position="100"/>
    </location>
</feature>
<dbReference type="PANTHER" id="PTHR30177:SF4">
    <property type="entry name" value="OSMOPROTECTANT IMPORT PERMEASE PROTEIN OSMW"/>
    <property type="match status" value="1"/>
</dbReference>
<feature type="domain" description="ABC transmembrane type-1" evidence="7">
    <location>
        <begin position="15"/>
        <end position="194"/>
    </location>
</feature>
<dbReference type="CDD" id="cd06261">
    <property type="entry name" value="TM_PBP2"/>
    <property type="match status" value="1"/>
</dbReference>
<evidence type="ECO:0000256" key="3">
    <source>
        <dbReference type="ARBA" id="ARBA00022692"/>
    </source>
</evidence>
<evidence type="ECO:0000256" key="6">
    <source>
        <dbReference type="RuleBase" id="RU363032"/>
    </source>
</evidence>
<feature type="transmembrane region" description="Helical" evidence="6">
    <location>
        <begin position="176"/>
        <end position="197"/>
    </location>
</feature>
<evidence type="ECO:0000313" key="9">
    <source>
        <dbReference type="Proteomes" id="UP001151071"/>
    </source>
</evidence>
<dbReference type="RefSeq" id="WP_271139674.1">
    <property type="nucleotide sequence ID" value="NZ_JAPYYP010000005.1"/>
</dbReference>
<dbReference type="GO" id="GO:0005886">
    <property type="term" value="C:plasma membrane"/>
    <property type="evidence" value="ECO:0007669"/>
    <property type="project" value="UniProtKB-SubCell"/>
</dbReference>
<dbReference type="EMBL" id="JAPYYP010000005">
    <property type="protein sequence ID" value="MDA5107902.1"/>
    <property type="molecule type" value="Genomic_DNA"/>
</dbReference>
<dbReference type="GO" id="GO:0031460">
    <property type="term" value="P:glycine betaine transport"/>
    <property type="evidence" value="ECO:0007669"/>
    <property type="project" value="TreeGrafter"/>
</dbReference>
<protein>
    <submittedName>
        <fullName evidence="8">ABC transporter permease</fullName>
    </submittedName>
</protein>
<name>A0A9X3TNR5_9BACL</name>
<keyword evidence="2 6" id="KW-0813">Transport</keyword>
<feature type="transmembrane region" description="Helical" evidence="6">
    <location>
        <begin position="148"/>
        <end position="169"/>
    </location>
</feature>
<comment type="caution">
    <text evidence="8">The sequence shown here is derived from an EMBL/GenBank/DDBJ whole genome shotgun (WGS) entry which is preliminary data.</text>
</comment>
<sequence length="206" mass="21829">MKYLLTHTDRVLDLFLEHLSMTALSLCISLLLAIPIGIAITKYKRLYVPVTGLFGILYTIPSLALFALLIPITGLGPATAIIGLIAYSQMILVRNVAAAIRGIDPLIIEAAKGMGMSKAQIVFQIEIPLAVPVVVAGIRVAAVSIISIATVAAWINAGGLGTLIFEGLYRTHTDKIVAGTIAIAVLAIGTDLLFRAIERLLSPNMS</sequence>
<evidence type="ECO:0000259" key="7">
    <source>
        <dbReference type="PROSITE" id="PS50928"/>
    </source>
</evidence>
<keyword evidence="3 6" id="KW-0812">Transmembrane</keyword>
<evidence type="ECO:0000256" key="1">
    <source>
        <dbReference type="ARBA" id="ARBA00004141"/>
    </source>
</evidence>
<dbReference type="PROSITE" id="PS50928">
    <property type="entry name" value="ABC_TM1"/>
    <property type="match status" value="1"/>
</dbReference>
<evidence type="ECO:0000256" key="2">
    <source>
        <dbReference type="ARBA" id="ARBA00022448"/>
    </source>
</evidence>
<feature type="transmembrane region" description="Helical" evidence="6">
    <location>
        <begin position="52"/>
        <end position="72"/>
    </location>
</feature>
<comment type="subcellular location">
    <subcellularLocation>
        <location evidence="6">Cell membrane</location>
        <topology evidence="6">Multi-pass membrane protein</topology>
    </subcellularLocation>
    <subcellularLocation>
        <location evidence="1">Membrane</location>
        <topology evidence="1">Multi-pass membrane protein</topology>
    </subcellularLocation>
</comment>
<dbReference type="PANTHER" id="PTHR30177">
    <property type="entry name" value="GLYCINE BETAINE/L-PROLINE TRANSPORT SYSTEM PERMEASE PROTEIN PROW"/>
    <property type="match status" value="1"/>
</dbReference>
<proteinExistence type="inferred from homology"/>
<feature type="transmembrane region" description="Helical" evidence="6">
    <location>
        <begin position="121"/>
        <end position="142"/>
    </location>
</feature>
<dbReference type="GO" id="GO:0055085">
    <property type="term" value="P:transmembrane transport"/>
    <property type="evidence" value="ECO:0007669"/>
    <property type="project" value="InterPro"/>
</dbReference>
<reference evidence="8" key="1">
    <citation type="submission" date="2022-12" db="EMBL/GenBank/DDBJ databases">
        <title>Draft genome sequence of the thermophilic strain Brevibacillus thermoruber HT42, isolated from Los Humeros, Puebla, Mexico, with biotechnological potential.</title>
        <authorList>
            <person name="Lara Sanchez J."/>
            <person name="Solis Palacios R."/>
            <person name="Bustos Baena A.S."/>
            <person name="Ruz Baez A.E."/>
            <person name="Espinosa Luna G."/>
            <person name="Oliart Ros R.M."/>
        </authorList>
    </citation>
    <scope>NUCLEOTIDE SEQUENCE</scope>
    <source>
        <strain evidence="8">HT42</strain>
    </source>
</reference>
<organism evidence="8 9">
    <name type="scientific">Brevibacillus thermoruber</name>
    <dbReference type="NCBI Taxonomy" id="33942"/>
    <lineage>
        <taxon>Bacteria</taxon>
        <taxon>Bacillati</taxon>
        <taxon>Bacillota</taxon>
        <taxon>Bacilli</taxon>
        <taxon>Bacillales</taxon>
        <taxon>Paenibacillaceae</taxon>
        <taxon>Brevibacillus</taxon>
    </lineage>
</organism>
<dbReference type="InterPro" id="IPR051204">
    <property type="entry name" value="ABC_transp_perm/SBD"/>
</dbReference>
<gene>
    <name evidence="8" type="ORF">O3V59_06000</name>
</gene>
<dbReference type="SUPFAM" id="SSF161098">
    <property type="entry name" value="MetI-like"/>
    <property type="match status" value="1"/>
</dbReference>
<dbReference type="InterPro" id="IPR035906">
    <property type="entry name" value="MetI-like_sf"/>
</dbReference>
<keyword evidence="9" id="KW-1185">Reference proteome</keyword>
<keyword evidence="4 6" id="KW-1133">Transmembrane helix</keyword>
<dbReference type="Gene3D" id="1.10.3720.10">
    <property type="entry name" value="MetI-like"/>
    <property type="match status" value="1"/>
</dbReference>
<evidence type="ECO:0000256" key="4">
    <source>
        <dbReference type="ARBA" id="ARBA00022989"/>
    </source>
</evidence>
<evidence type="ECO:0000313" key="8">
    <source>
        <dbReference type="EMBL" id="MDA5107902.1"/>
    </source>
</evidence>
<comment type="similarity">
    <text evidence="6">Belongs to the binding-protein-dependent transport system permease family.</text>
</comment>
<dbReference type="InterPro" id="IPR000515">
    <property type="entry name" value="MetI-like"/>
</dbReference>